<dbReference type="PANTHER" id="PTHR43649:SF33">
    <property type="entry name" value="POLYGALACTURONAN_RHAMNOGALACTURONAN-BINDING PROTEIN YTCQ"/>
    <property type="match status" value="1"/>
</dbReference>
<dbReference type="Gene3D" id="3.40.190.10">
    <property type="entry name" value="Periplasmic binding protein-like II"/>
    <property type="match status" value="2"/>
</dbReference>
<keyword evidence="5" id="KW-0449">Lipoprotein</keyword>
<dbReference type="InterPro" id="IPR050490">
    <property type="entry name" value="Bact_solute-bd_prot1"/>
</dbReference>
<organism evidence="7 8">
    <name type="scientific">Paenibacillus tundrae</name>
    <dbReference type="NCBI Taxonomy" id="528187"/>
    <lineage>
        <taxon>Bacteria</taxon>
        <taxon>Bacillati</taxon>
        <taxon>Bacillota</taxon>
        <taxon>Bacilli</taxon>
        <taxon>Bacillales</taxon>
        <taxon>Paenibacillaceae</taxon>
        <taxon>Paenibacillus</taxon>
    </lineage>
</organism>
<evidence type="ECO:0000256" key="3">
    <source>
        <dbReference type="ARBA" id="ARBA00023136"/>
    </source>
</evidence>
<evidence type="ECO:0000313" key="8">
    <source>
        <dbReference type="Proteomes" id="UP001233836"/>
    </source>
</evidence>
<keyword evidence="4" id="KW-0564">Palmitate</keyword>
<dbReference type="EMBL" id="JAUSTI010000028">
    <property type="protein sequence ID" value="MDQ0173973.1"/>
    <property type="molecule type" value="Genomic_DNA"/>
</dbReference>
<evidence type="ECO:0000256" key="5">
    <source>
        <dbReference type="ARBA" id="ARBA00023288"/>
    </source>
</evidence>
<evidence type="ECO:0000256" key="2">
    <source>
        <dbReference type="ARBA" id="ARBA00022729"/>
    </source>
</evidence>
<dbReference type="PROSITE" id="PS51257">
    <property type="entry name" value="PROKAR_LIPOPROTEIN"/>
    <property type="match status" value="1"/>
</dbReference>
<keyword evidence="8" id="KW-1185">Reference proteome</keyword>
<evidence type="ECO:0000313" key="7">
    <source>
        <dbReference type="EMBL" id="MDQ0173973.1"/>
    </source>
</evidence>
<comment type="caution">
    <text evidence="7">The sequence shown here is derived from an EMBL/GenBank/DDBJ whole genome shotgun (WGS) entry which is preliminary data.</text>
</comment>
<dbReference type="SUPFAM" id="SSF53850">
    <property type="entry name" value="Periplasmic binding protein-like II"/>
    <property type="match status" value="1"/>
</dbReference>
<keyword evidence="1" id="KW-1003">Cell membrane</keyword>
<gene>
    <name evidence="7" type="ORF">J2T19_005493</name>
</gene>
<feature type="signal peptide" evidence="6">
    <location>
        <begin position="1"/>
        <end position="23"/>
    </location>
</feature>
<feature type="chain" id="PRO_5047335759" evidence="6">
    <location>
        <begin position="24"/>
        <end position="412"/>
    </location>
</feature>
<sequence>MRTSITKALGALLLCGMMAVLLSSCTGRDSANGKVQIEFFQNKPEAKATFDDLIQTFNAAHADIQVTQVNPPDAETVLKTRVVKNDIPDVMAMGATDTYSTLAQSDIFTDLTDSSLVQTIDPNYIQMLKDVTGMDEVTGIPYATNANGIMYNKTLFNEMGLDVPKTWDELIATAQQIKDAGKIPFYFTYKDDWQTNLPFNALGPNLVGIDFYLERRENKVTFKEKYREVAEKQLELMKYGHSDNFGKAYSDGNRAFANGEAFMYIQGTWAIPEIRKANPNVDIGFFPFPTGNDASQIKLVNGIDSLFTIAADTPNRAQAEEFIAFLLEPENIGRYIDEQTLFSAVEGVKQDDPAVQELMPYIEQGKVIDFADHYIPAAVQLNSIVQSFLQNQNIDNYLDTLDKEWDKVANRR</sequence>
<name>A0ABT9WLC3_9BACL</name>
<proteinExistence type="predicted"/>
<keyword evidence="3" id="KW-0472">Membrane</keyword>
<dbReference type="InterPro" id="IPR006059">
    <property type="entry name" value="SBP"/>
</dbReference>
<keyword evidence="2 6" id="KW-0732">Signal</keyword>
<dbReference type="PANTHER" id="PTHR43649">
    <property type="entry name" value="ARABINOSE-BINDING PROTEIN-RELATED"/>
    <property type="match status" value="1"/>
</dbReference>
<evidence type="ECO:0000256" key="4">
    <source>
        <dbReference type="ARBA" id="ARBA00023139"/>
    </source>
</evidence>
<reference evidence="7 8" key="1">
    <citation type="submission" date="2023-07" db="EMBL/GenBank/DDBJ databases">
        <title>Sorghum-associated microbial communities from plants grown in Nebraska, USA.</title>
        <authorList>
            <person name="Schachtman D."/>
        </authorList>
    </citation>
    <scope>NUCLEOTIDE SEQUENCE [LARGE SCALE GENOMIC DNA]</scope>
    <source>
        <strain evidence="7 8">DS1314</strain>
    </source>
</reference>
<protein>
    <submittedName>
        <fullName evidence="7">Raffinose/stachyose/melibiose transport system substrate-binding protein</fullName>
    </submittedName>
</protein>
<accession>A0ABT9WLC3</accession>
<dbReference type="Proteomes" id="UP001233836">
    <property type="component" value="Unassembled WGS sequence"/>
</dbReference>
<evidence type="ECO:0000256" key="1">
    <source>
        <dbReference type="ARBA" id="ARBA00022475"/>
    </source>
</evidence>
<evidence type="ECO:0000256" key="6">
    <source>
        <dbReference type="SAM" id="SignalP"/>
    </source>
</evidence>
<dbReference type="Pfam" id="PF01547">
    <property type="entry name" value="SBP_bac_1"/>
    <property type="match status" value="1"/>
</dbReference>